<evidence type="ECO:0000256" key="3">
    <source>
        <dbReference type="ARBA" id="ARBA00022692"/>
    </source>
</evidence>
<feature type="transmembrane region" description="Helical" evidence="6">
    <location>
        <begin position="218"/>
        <end position="241"/>
    </location>
</feature>
<name>A0ABN1MMK5_9FLAO</name>
<keyword evidence="8" id="KW-1185">Reference proteome</keyword>
<gene>
    <name evidence="7" type="ORF">GCM10009118_08990</name>
</gene>
<dbReference type="NCBIfam" id="NF037997">
    <property type="entry name" value="Na_Pi_symport"/>
    <property type="match status" value="1"/>
</dbReference>
<feature type="transmembrane region" description="Helical" evidence="6">
    <location>
        <begin position="139"/>
        <end position="157"/>
    </location>
</feature>
<dbReference type="InterPro" id="IPR003841">
    <property type="entry name" value="Na/Pi_transpt"/>
</dbReference>
<keyword evidence="5 6" id="KW-0472">Membrane</keyword>
<organism evidence="7 8">
    <name type="scientific">Wandonia haliotis</name>
    <dbReference type="NCBI Taxonomy" id="574963"/>
    <lineage>
        <taxon>Bacteria</taxon>
        <taxon>Pseudomonadati</taxon>
        <taxon>Bacteroidota</taxon>
        <taxon>Flavobacteriia</taxon>
        <taxon>Flavobacteriales</taxon>
        <taxon>Crocinitomicaceae</taxon>
        <taxon>Wandonia</taxon>
    </lineage>
</organism>
<keyword evidence="3 6" id="KW-0812">Transmembrane</keyword>
<feature type="transmembrane region" description="Helical" evidence="6">
    <location>
        <begin position="116"/>
        <end position="133"/>
    </location>
</feature>
<dbReference type="Proteomes" id="UP001501126">
    <property type="component" value="Unassembled WGS sequence"/>
</dbReference>
<keyword evidence="4 6" id="KW-1133">Transmembrane helix</keyword>
<dbReference type="PANTHER" id="PTHR10010:SF46">
    <property type="entry name" value="SODIUM-DEPENDENT PHOSPHATE TRANSPORT PROTEIN 2B"/>
    <property type="match status" value="1"/>
</dbReference>
<keyword evidence="2" id="KW-1003">Cell membrane</keyword>
<feature type="transmembrane region" description="Helical" evidence="6">
    <location>
        <begin position="86"/>
        <end position="109"/>
    </location>
</feature>
<evidence type="ECO:0000256" key="5">
    <source>
        <dbReference type="ARBA" id="ARBA00023136"/>
    </source>
</evidence>
<dbReference type="EMBL" id="BAAAFH010000003">
    <property type="protein sequence ID" value="GAA0874491.1"/>
    <property type="molecule type" value="Genomic_DNA"/>
</dbReference>
<dbReference type="RefSeq" id="WP_343785387.1">
    <property type="nucleotide sequence ID" value="NZ_BAAAFH010000003.1"/>
</dbReference>
<comment type="subcellular location">
    <subcellularLocation>
        <location evidence="1">Cell membrane</location>
        <topology evidence="1">Multi-pass membrane protein</topology>
    </subcellularLocation>
</comment>
<dbReference type="Pfam" id="PF02690">
    <property type="entry name" value="Na_Pi_cotrans"/>
    <property type="match status" value="2"/>
</dbReference>
<evidence type="ECO:0000256" key="4">
    <source>
        <dbReference type="ARBA" id="ARBA00022989"/>
    </source>
</evidence>
<protein>
    <submittedName>
        <fullName evidence="7">Uncharacterized protein</fullName>
    </submittedName>
</protein>
<comment type="caution">
    <text evidence="7">The sequence shown here is derived from an EMBL/GenBank/DDBJ whole genome shotgun (WGS) entry which is preliminary data.</text>
</comment>
<evidence type="ECO:0000313" key="8">
    <source>
        <dbReference type="Proteomes" id="UP001501126"/>
    </source>
</evidence>
<feature type="transmembrane region" description="Helical" evidence="6">
    <location>
        <begin position="60"/>
        <end position="80"/>
    </location>
</feature>
<sequence length="533" mass="58833">MVFENFDIWKFLAGLGIFMFGMFLLEESIKLLSGKTFKRFIKTSTTGKIRSIFTGMTSTAILQSSSAVSLMTLAFVGAGIMSMQNAIGVIMGTNLGTTFTGWIVATLGFKIDIEGIALPLIGIGGLGLIFLSKSVRYSGFSKLFVGLGFLFMGLDYMKIALENYTSTIDLSTLPHYGLWFYILLGFLLTAIMQSSSATLAIILTALNSGIIHFDEGASMVIGANIGTTITVLLGAIGGVAIKKQVAASHVIFNIGTGIIAILFLPVFTRLIHIIDGTTDHSNVIDIALFHTLFNLVGVVLFFPFIGLLAKKLIKWFPNKETKVTRYINNVSVDLPEAGMKALHLETEHLYQETVSFAESLLNEKRQNQKAPEQRFEDLKNLQSAISVFGSNIRHGELDAPEKSKIHQTISISLQLSQVSKTLWSIHEEITELTNSSTPGAIKVFRELCEEHNQLLGRIQKLLDDDAYQELSLSNLRNEIESQNEALITKVAHLLNNNDIENKHVSWLILVNGLISHTSLQMLLILHDLKQSKY</sequence>
<evidence type="ECO:0000313" key="7">
    <source>
        <dbReference type="EMBL" id="GAA0874491.1"/>
    </source>
</evidence>
<feature type="transmembrane region" description="Helical" evidence="6">
    <location>
        <begin position="286"/>
        <end position="309"/>
    </location>
</feature>
<evidence type="ECO:0000256" key="1">
    <source>
        <dbReference type="ARBA" id="ARBA00004651"/>
    </source>
</evidence>
<accession>A0ABN1MMK5</accession>
<feature type="transmembrane region" description="Helical" evidence="6">
    <location>
        <begin position="178"/>
        <end position="206"/>
    </location>
</feature>
<evidence type="ECO:0000256" key="6">
    <source>
        <dbReference type="SAM" id="Phobius"/>
    </source>
</evidence>
<reference evidence="7 8" key="1">
    <citation type="journal article" date="2019" name="Int. J. Syst. Evol. Microbiol.">
        <title>The Global Catalogue of Microorganisms (GCM) 10K type strain sequencing project: providing services to taxonomists for standard genome sequencing and annotation.</title>
        <authorList>
            <consortium name="The Broad Institute Genomics Platform"/>
            <consortium name="The Broad Institute Genome Sequencing Center for Infectious Disease"/>
            <person name="Wu L."/>
            <person name="Ma J."/>
        </authorList>
    </citation>
    <scope>NUCLEOTIDE SEQUENCE [LARGE SCALE GENOMIC DNA]</scope>
    <source>
        <strain evidence="7 8">JCM 16083</strain>
    </source>
</reference>
<feature type="transmembrane region" description="Helical" evidence="6">
    <location>
        <begin position="250"/>
        <end position="274"/>
    </location>
</feature>
<dbReference type="PANTHER" id="PTHR10010">
    <property type="entry name" value="SOLUTE CARRIER FAMILY 34 SODIUM PHOSPHATE , MEMBER 2-RELATED"/>
    <property type="match status" value="1"/>
</dbReference>
<proteinExistence type="predicted"/>
<evidence type="ECO:0000256" key="2">
    <source>
        <dbReference type="ARBA" id="ARBA00022475"/>
    </source>
</evidence>
<feature type="transmembrane region" description="Helical" evidence="6">
    <location>
        <begin position="6"/>
        <end position="25"/>
    </location>
</feature>